<dbReference type="STRING" id="1166340.SAMN05192583_3113"/>
<dbReference type="Gene3D" id="3.30.1950.10">
    <property type="entry name" value="wza like domain"/>
    <property type="match status" value="1"/>
</dbReference>
<accession>A0A1H8HW61</accession>
<feature type="domain" description="Soluble ligand binding" evidence="4">
    <location>
        <begin position="124"/>
        <end position="169"/>
    </location>
</feature>
<feature type="signal peptide" evidence="2">
    <location>
        <begin position="1"/>
        <end position="31"/>
    </location>
</feature>
<keyword evidence="6" id="KW-1185">Reference proteome</keyword>
<evidence type="ECO:0000256" key="1">
    <source>
        <dbReference type="ARBA" id="ARBA00022729"/>
    </source>
</evidence>
<dbReference type="GO" id="GO:0009279">
    <property type="term" value="C:cell outer membrane"/>
    <property type="evidence" value="ECO:0007669"/>
    <property type="project" value="UniProtKB-SubCell"/>
</dbReference>
<dbReference type="GO" id="GO:0015288">
    <property type="term" value="F:porin activity"/>
    <property type="evidence" value="ECO:0007669"/>
    <property type="project" value="UniProtKB-KW"/>
</dbReference>
<dbReference type="PANTHER" id="PTHR33619">
    <property type="entry name" value="POLYSACCHARIDE EXPORT PROTEIN GFCE-RELATED"/>
    <property type="match status" value="1"/>
</dbReference>
<evidence type="ECO:0000259" key="4">
    <source>
        <dbReference type="Pfam" id="PF10531"/>
    </source>
</evidence>
<dbReference type="EMBL" id="FOCF01000009">
    <property type="protein sequence ID" value="SEN59938.1"/>
    <property type="molecule type" value="Genomic_DNA"/>
</dbReference>
<evidence type="ECO:0000313" key="5">
    <source>
        <dbReference type="EMBL" id="SEN59938.1"/>
    </source>
</evidence>
<reference evidence="6" key="1">
    <citation type="submission" date="2016-10" db="EMBL/GenBank/DDBJ databases">
        <authorList>
            <person name="Varghese N."/>
            <person name="Submissions S."/>
        </authorList>
    </citation>
    <scope>NUCLEOTIDE SEQUENCE [LARGE SCALE GENOMIC DNA]</scope>
    <source>
        <strain evidence="6">S6-262</strain>
    </source>
</reference>
<evidence type="ECO:0000313" key="6">
    <source>
        <dbReference type="Proteomes" id="UP000199206"/>
    </source>
</evidence>
<dbReference type="InterPro" id="IPR003715">
    <property type="entry name" value="Poly_export_N"/>
</dbReference>
<dbReference type="GO" id="GO:0046930">
    <property type="term" value="C:pore complex"/>
    <property type="evidence" value="ECO:0007669"/>
    <property type="project" value="UniProtKB-KW"/>
</dbReference>
<name>A0A1H8HW61_9SPHN</name>
<sequence>MISKTRAGMTISRLAALAVIAALPTACARHAGPVVAASELAATPDVYHLGLGDKLRVNVFGEPSLSGEYQVSGNGAVTMPLIGDVKAVGLTARELEAALTTRYAAGYLKQPRIAVEVFDFRPYSILGEVQRPGRYQTSEGLTVLGAVAAAGGYTYRANTHQVFLRRAGETAEHQVTLDRDFPIQPGDIVRVGERYF</sequence>
<gene>
    <name evidence="5" type="ORF">SAMN05192583_3113</name>
</gene>
<evidence type="ECO:0000259" key="3">
    <source>
        <dbReference type="Pfam" id="PF02563"/>
    </source>
</evidence>
<evidence type="ECO:0000256" key="2">
    <source>
        <dbReference type="SAM" id="SignalP"/>
    </source>
</evidence>
<keyword evidence="1 2" id="KW-0732">Signal</keyword>
<dbReference type="InterPro" id="IPR019554">
    <property type="entry name" value="Soluble_ligand-bd"/>
</dbReference>
<dbReference type="AlphaFoldDB" id="A0A1H8HW61"/>
<feature type="domain" description="Polysaccharide export protein N-terminal" evidence="3">
    <location>
        <begin position="42"/>
        <end position="117"/>
    </location>
</feature>
<dbReference type="Pfam" id="PF10531">
    <property type="entry name" value="SLBB"/>
    <property type="match status" value="1"/>
</dbReference>
<organism evidence="5 6">
    <name type="scientific">Sphingomonas gellani</name>
    <dbReference type="NCBI Taxonomy" id="1166340"/>
    <lineage>
        <taxon>Bacteria</taxon>
        <taxon>Pseudomonadati</taxon>
        <taxon>Pseudomonadota</taxon>
        <taxon>Alphaproteobacteria</taxon>
        <taxon>Sphingomonadales</taxon>
        <taxon>Sphingomonadaceae</taxon>
        <taxon>Sphingomonas</taxon>
    </lineage>
</organism>
<dbReference type="PANTHER" id="PTHR33619:SF3">
    <property type="entry name" value="POLYSACCHARIDE EXPORT PROTEIN GFCE-RELATED"/>
    <property type="match status" value="1"/>
</dbReference>
<dbReference type="Proteomes" id="UP000199206">
    <property type="component" value="Unassembled WGS sequence"/>
</dbReference>
<dbReference type="RefSeq" id="WP_093666773.1">
    <property type="nucleotide sequence ID" value="NZ_FOCF01000009.1"/>
</dbReference>
<proteinExistence type="predicted"/>
<dbReference type="GO" id="GO:0006811">
    <property type="term" value="P:monoatomic ion transport"/>
    <property type="evidence" value="ECO:0007669"/>
    <property type="project" value="UniProtKB-KW"/>
</dbReference>
<dbReference type="InterPro" id="IPR049712">
    <property type="entry name" value="Poly_export"/>
</dbReference>
<protein>
    <submittedName>
        <fullName evidence="5">Polysaccharide export outer membrane protein</fullName>
    </submittedName>
</protein>
<dbReference type="Gene3D" id="3.10.560.10">
    <property type="entry name" value="Outer membrane lipoprotein wza domain like"/>
    <property type="match status" value="1"/>
</dbReference>
<feature type="chain" id="PRO_5011451728" evidence="2">
    <location>
        <begin position="32"/>
        <end position="196"/>
    </location>
</feature>
<dbReference type="GO" id="GO:0015159">
    <property type="term" value="F:polysaccharide transmembrane transporter activity"/>
    <property type="evidence" value="ECO:0007669"/>
    <property type="project" value="InterPro"/>
</dbReference>
<dbReference type="OrthoDB" id="197007at2"/>
<dbReference type="Pfam" id="PF02563">
    <property type="entry name" value="Poly_export"/>
    <property type="match status" value="1"/>
</dbReference>